<dbReference type="AlphaFoldDB" id="A0A6G8II24"/>
<proteinExistence type="inferred from homology"/>
<dbReference type="EC" id="4.2.1.17" evidence="4"/>
<gene>
    <name evidence="4" type="ORF">G9Q37_10850</name>
</gene>
<sequence>MSEGQVRFETQGDIAVFTLDAPASRNALTPRMLCQLADHVVAFAQSPSLRVAILTGSGDKAFCAGGDLARTLPLMSGDRQPQDAWDHRVLNEPLVMAASGLRDYPLDKPVIAAVNGACMAAGFEILLGTDIRLCAEHATFALPEVKRALIPFAGSLARLPRQIPQAVAMELMLTGDAISAAEAQRLGLVNRVLPATELMPQALALAEKIARNGPVAVQAVKRTVVAASGLPLDQAYRLEDEAKARVMASADAREGPRAFMEKREPVYRGQ</sequence>
<dbReference type="EMBL" id="CP049989">
    <property type="protein sequence ID" value="QIM52610.1"/>
    <property type="molecule type" value="Genomic_DNA"/>
</dbReference>
<dbReference type="InterPro" id="IPR001753">
    <property type="entry name" value="Enoyl-CoA_hydra/iso"/>
</dbReference>
<dbReference type="Gene3D" id="1.10.12.10">
    <property type="entry name" value="Lyase 2-enoyl-coa Hydratase, Chain A, domain 2"/>
    <property type="match status" value="1"/>
</dbReference>
<dbReference type="FunFam" id="1.10.12.10:FF:000001">
    <property type="entry name" value="Probable enoyl-CoA hydratase, mitochondrial"/>
    <property type="match status" value="1"/>
</dbReference>
<dbReference type="SUPFAM" id="SSF52096">
    <property type="entry name" value="ClpP/crotonase"/>
    <property type="match status" value="1"/>
</dbReference>
<dbReference type="Gene3D" id="3.90.226.10">
    <property type="entry name" value="2-enoyl-CoA Hydratase, Chain A, domain 1"/>
    <property type="match status" value="1"/>
</dbReference>
<evidence type="ECO:0000256" key="2">
    <source>
        <dbReference type="ARBA" id="ARBA00023239"/>
    </source>
</evidence>
<accession>A0A6G8II24</accession>
<protein>
    <submittedName>
        <fullName evidence="4">Crotonase/enoyl-CoA hydratase family protein</fullName>
        <ecNumber evidence="4">4.2.1.17</ecNumber>
    </submittedName>
</protein>
<organism evidence="4 5">
    <name type="scientific">Hydrogenophaga crocea</name>
    <dbReference type="NCBI Taxonomy" id="2716225"/>
    <lineage>
        <taxon>Bacteria</taxon>
        <taxon>Pseudomonadati</taxon>
        <taxon>Pseudomonadota</taxon>
        <taxon>Betaproteobacteria</taxon>
        <taxon>Burkholderiales</taxon>
        <taxon>Comamonadaceae</taxon>
        <taxon>Hydrogenophaga</taxon>
    </lineage>
</organism>
<evidence type="ECO:0000313" key="5">
    <source>
        <dbReference type="Proteomes" id="UP000503162"/>
    </source>
</evidence>
<dbReference type="InterPro" id="IPR029045">
    <property type="entry name" value="ClpP/crotonase-like_dom_sf"/>
</dbReference>
<dbReference type="PANTHER" id="PTHR11941">
    <property type="entry name" value="ENOYL-COA HYDRATASE-RELATED"/>
    <property type="match status" value="1"/>
</dbReference>
<dbReference type="RefSeq" id="WP_166227212.1">
    <property type="nucleotide sequence ID" value="NZ_CP049989.1"/>
</dbReference>
<dbReference type="InterPro" id="IPR014748">
    <property type="entry name" value="Enoyl-CoA_hydra_C"/>
</dbReference>
<dbReference type="InterPro" id="IPR018376">
    <property type="entry name" value="Enoyl-CoA_hyd/isom_CS"/>
</dbReference>
<dbReference type="Proteomes" id="UP000503162">
    <property type="component" value="Chromosome"/>
</dbReference>
<evidence type="ECO:0000313" key="4">
    <source>
        <dbReference type="EMBL" id="QIM52610.1"/>
    </source>
</evidence>
<keyword evidence="5" id="KW-1185">Reference proteome</keyword>
<dbReference type="Pfam" id="PF00378">
    <property type="entry name" value="ECH_1"/>
    <property type="match status" value="1"/>
</dbReference>
<dbReference type="GO" id="GO:0006635">
    <property type="term" value="P:fatty acid beta-oxidation"/>
    <property type="evidence" value="ECO:0007669"/>
    <property type="project" value="TreeGrafter"/>
</dbReference>
<dbReference type="KEGG" id="hcz:G9Q37_10850"/>
<evidence type="ECO:0000256" key="1">
    <source>
        <dbReference type="ARBA" id="ARBA00005254"/>
    </source>
</evidence>
<name>A0A6G8II24_9BURK</name>
<comment type="similarity">
    <text evidence="1 3">Belongs to the enoyl-CoA hydratase/isomerase family.</text>
</comment>
<reference evidence="4 5" key="1">
    <citation type="submission" date="2020-03" db="EMBL/GenBank/DDBJ databases">
        <title>Hydrogenophaga sp. nov. isolated from cyanobacterial mat.</title>
        <authorList>
            <person name="Thorat V."/>
            <person name="Kirdat K."/>
            <person name="Tiwarekar B."/>
            <person name="Costa E.D."/>
            <person name="Yadav A."/>
        </authorList>
    </citation>
    <scope>NUCLEOTIDE SEQUENCE [LARGE SCALE GENOMIC DNA]</scope>
    <source>
        <strain evidence="4 5">BA0156</strain>
    </source>
</reference>
<keyword evidence="2 4" id="KW-0456">Lyase</keyword>
<dbReference type="PROSITE" id="PS00166">
    <property type="entry name" value="ENOYL_COA_HYDRATASE"/>
    <property type="match status" value="1"/>
</dbReference>
<dbReference type="PANTHER" id="PTHR11941:SF54">
    <property type="entry name" value="ENOYL-COA HYDRATASE, MITOCHONDRIAL"/>
    <property type="match status" value="1"/>
</dbReference>
<evidence type="ECO:0000256" key="3">
    <source>
        <dbReference type="RuleBase" id="RU003707"/>
    </source>
</evidence>
<dbReference type="CDD" id="cd06558">
    <property type="entry name" value="crotonase-like"/>
    <property type="match status" value="1"/>
</dbReference>
<dbReference type="GO" id="GO:0004300">
    <property type="term" value="F:enoyl-CoA hydratase activity"/>
    <property type="evidence" value="ECO:0007669"/>
    <property type="project" value="UniProtKB-EC"/>
</dbReference>